<protein>
    <submittedName>
        <fullName evidence="1">Uncharacterized protein</fullName>
    </submittedName>
</protein>
<dbReference type="PANTHER" id="PTHR33168">
    <property type="entry name" value="STRESS INDUCED PROTEIN-RELATED"/>
    <property type="match status" value="1"/>
</dbReference>
<keyword evidence="2" id="KW-1185">Reference proteome</keyword>
<sequence length="105" mass="12564">MDMKKKWRSKSVKPDRTYDHLDTVNSTTQSGGASQSVWKVWWKKLKREKKRLMVRSSSVHHQVPYDEYTYMQNFDQGLQWNSESEPEILSKSFSVRYTNRRSAMV</sequence>
<dbReference type="AlphaFoldDB" id="A0AA36EJM8"/>
<evidence type="ECO:0000313" key="1">
    <source>
        <dbReference type="EMBL" id="CAI9298464.1"/>
    </source>
</evidence>
<dbReference type="EMBL" id="OX465084">
    <property type="protein sequence ID" value="CAI9298464.1"/>
    <property type="molecule type" value="Genomic_DNA"/>
</dbReference>
<organism evidence="1 2">
    <name type="scientific">Lactuca saligna</name>
    <name type="common">Willowleaf lettuce</name>
    <dbReference type="NCBI Taxonomy" id="75948"/>
    <lineage>
        <taxon>Eukaryota</taxon>
        <taxon>Viridiplantae</taxon>
        <taxon>Streptophyta</taxon>
        <taxon>Embryophyta</taxon>
        <taxon>Tracheophyta</taxon>
        <taxon>Spermatophyta</taxon>
        <taxon>Magnoliopsida</taxon>
        <taxon>eudicotyledons</taxon>
        <taxon>Gunneridae</taxon>
        <taxon>Pentapetalae</taxon>
        <taxon>asterids</taxon>
        <taxon>campanulids</taxon>
        <taxon>Asterales</taxon>
        <taxon>Asteraceae</taxon>
        <taxon>Cichorioideae</taxon>
        <taxon>Cichorieae</taxon>
        <taxon>Lactucinae</taxon>
        <taxon>Lactuca</taxon>
    </lineage>
</organism>
<proteinExistence type="predicted"/>
<gene>
    <name evidence="1" type="ORF">LSALG_LOCUS37227</name>
</gene>
<accession>A0AA36EJM8</accession>
<dbReference type="Proteomes" id="UP001177003">
    <property type="component" value="Chromosome 8"/>
</dbReference>
<name>A0AA36EJM8_LACSI</name>
<evidence type="ECO:0000313" key="2">
    <source>
        <dbReference type="Proteomes" id="UP001177003"/>
    </source>
</evidence>
<reference evidence="1" key="1">
    <citation type="submission" date="2023-04" db="EMBL/GenBank/DDBJ databases">
        <authorList>
            <person name="Vijverberg K."/>
            <person name="Xiong W."/>
            <person name="Schranz E."/>
        </authorList>
    </citation>
    <scope>NUCLEOTIDE SEQUENCE</scope>
</reference>